<comment type="caution">
    <text evidence="1">The sequence shown here is derived from an EMBL/GenBank/DDBJ whole genome shotgun (WGS) entry which is preliminary data.</text>
</comment>
<dbReference type="Proteomes" id="UP000799755">
    <property type="component" value="Unassembled WGS sequence"/>
</dbReference>
<proteinExistence type="predicted"/>
<gene>
    <name evidence="1" type="ORF">BDR25DRAFT_192268</name>
</gene>
<feature type="non-terminal residue" evidence="1">
    <location>
        <position position="1"/>
    </location>
</feature>
<evidence type="ECO:0000313" key="2">
    <source>
        <dbReference type="Proteomes" id="UP000799755"/>
    </source>
</evidence>
<evidence type="ECO:0000313" key="1">
    <source>
        <dbReference type="EMBL" id="KAF2469909.1"/>
    </source>
</evidence>
<feature type="non-terminal residue" evidence="1">
    <location>
        <position position="242"/>
    </location>
</feature>
<name>A0ACB6QSB3_9PLEO</name>
<organism evidence="1 2">
    <name type="scientific">Lindgomyces ingoldianus</name>
    <dbReference type="NCBI Taxonomy" id="673940"/>
    <lineage>
        <taxon>Eukaryota</taxon>
        <taxon>Fungi</taxon>
        <taxon>Dikarya</taxon>
        <taxon>Ascomycota</taxon>
        <taxon>Pezizomycotina</taxon>
        <taxon>Dothideomycetes</taxon>
        <taxon>Pleosporomycetidae</taxon>
        <taxon>Pleosporales</taxon>
        <taxon>Lindgomycetaceae</taxon>
        <taxon>Lindgomyces</taxon>
    </lineage>
</organism>
<protein>
    <submittedName>
        <fullName evidence="1">SYF2-domain-containing protein</fullName>
    </submittedName>
</protein>
<accession>A0ACB6QSB3</accession>
<sequence length="242" mass="28504">DPKAALQARIARFAALKTLAADARKANVTAVRDEERSKKVSPEELKKLHQRLDATEIKLLKDSDPDFERKRAWDYTADEDALWEKRQNKKARNKDNTSFTDFRAEANKTYKRQVKNLVKVDRDEYIRNKAQKLEKQVRMGLLELVETEEGDVFTVRADGRIDEPVEETYDFEHRPSKEAVDRLVRDLDRAEESRKKKRVEKEETGDVTYINAKNRQFNEKLSRFYNRYTTSIRESFERGTAI</sequence>
<keyword evidence="2" id="KW-1185">Reference proteome</keyword>
<reference evidence="1" key="1">
    <citation type="journal article" date="2020" name="Stud. Mycol.">
        <title>101 Dothideomycetes genomes: a test case for predicting lifestyles and emergence of pathogens.</title>
        <authorList>
            <person name="Haridas S."/>
            <person name="Albert R."/>
            <person name="Binder M."/>
            <person name="Bloem J."/>
            <person name="Labutti K."/>
            <person name="Salamov A."/>
            <person name="Andreopoulos B."/>
            <person name="Baker S."/>
            <person name="Barry K."/>
            <person name="Bills G."/>
            <person name="Bluhm B."/>
            <person name="Cannon C."/>
            <person name="Castanera R."/>
            <person name="Culley D."/>
            <person name="Daum C."/>
            <person name="Ezra D."/>
            <person name="Gonzalez J."/>
            <person name="Henrissat B."/>
            <person name="Kuo A."/>
            <person name="Liang C."/>
            <person name="Lipzen A."/>
            <person name="Lutzoni F."/>
            <person name="Magnuson J."/>
            <person name="Mondo S."/>
            <person name="Nolan M."/>
            <person name="Ohm R."/>
            <person name="Pangilinan J."/>
            <person name="Park H.-J."/>
            <person name="Ramirez L."/>
            <person name="Alfaro M."/>
            <person name="Sun H."/>
            <person name="Tritt A."/>
            <person name="Yoshinaga Y."/>
            <person name="Zwiers L.-H."/>
            <person name="Turgeon B."/>
            <person name="Goodwin S."/>
            <person name="Spatafora J."/>
            <person name="Crous P."/>
            <person name="Grigoriev I."/>
        </authorList>
    </citation>
    <scope>NUCLEOTIDE SEQUENCE</scope>
    <source>
        <strain evidence="1">ATCC 200398</strain>
    </source>
</reference>
<dbReference type="EMBL" id="MU003510">
    <property type="protein sequence ID" value="KAF2469909.1"/>
    <property type="molecule type" value="Genomic_DNA"/>
</dbReference>